<feature type="coiled-coil region" evidence="1">
    <location>
        <begin position="305"/>
        <end position="337"/>
    </location>
</feature>
<name>A0A9W6EZQ6_9CHLO</name>
<feature type="region of interest" description="Disordered" evidence="2">
    <location>
        <begin position="772"/>
        <end position="1073"/>
    </location>
</feature>
<dbReference type="GO" id="GO:0003713">
    <property type="term" value="F:transcription coactivator activity"/>
    <property type="evidence" value="ECO:0007669"/>
    <property type="project" value="TreeGrafter"/>
</dbReference>
<sequence>METQELHYHHTINSIATDSTDLQLLSTSTSACTSTQPLTWPAAAFLPESRPTRAATATPPHVPPSCYVPGLSTPSRSLGQPLASGPRTGGIGGDSGGGSGGGGDGGSSGLEVEIAIPISQLRPWNPLPPPPQGDGAGPQQPRPKLYALPPMPPRTQGRSAPAAEYLEPVWVGGADGHGPDPPVLHRLSIRVQPPPPPPWPQQQQQQKQQQDDSEWTPGQMLATRKSKQRQQYAQQPWPDQPQSMPRSPNGSGVLVLPHEDNGGGGGGGPDLGPLQPAPAPRLNRLRASAWAPEPAMWALGRSYDVACAEEELRLARHRQKQEQQQQQQQRQQELECQFYLQRERMGDEPDMRRRPPQLQQQQQQPQRRCGGPDRSQAQPGTWLAPEPESPVAAAATRRQHAATGAAEGQPCTWERAGGGAPAAAARRRVGGAAVDRAATPLTAVPRVAEWVAPDAGAVAAAAAAAARAAWLAVMADAGVDPSAAEAAAGAVARAAEAAWGVARWADVVVDNDQGPAADVAVQWVDGKEAPHLLHAEYDRTPPPPPPPQQQSSDGEPGCSGGGGGGYGGGSSDGDAMRCYLKLLPLAQPTAPSPLPPVRLAADAAGRRRRRDPYQPVNEGEWVALDDLGGVLWLEGSAAVDGAADADGNNGSRVATLRCAADAAADAQGFVDDAARQPWDGSREAGQLRPELSPAGEFRHRDSVDKEARWRRRHEPPLEPGTAPDPTSLAPAPGLWHEASRRPCPGQCSREGQGLFVLSKGHGLSLVVLGAASGKRRRPGSGATSGGSGDAGASGERGGAGETGPEGARGGARVSEPGFGGPPVQLSPQRHPPQNLLGQQQQEVQEQAQPMPRGRRQRGAATATAAAAAATHPEAAHSPVGATHDAPGPGPDATPHAARNSSPRQHCGSGAGPDSGTDSGCESLAGDEAGALEDPGTESGWEAGPGPGSELGSGRGLVGPERELGSGWETGPCVGQGGLGSGWEARWEAEPAPGPGPETGVGGTQGKRRRLGGGAGKRGLPTTSPQSAAGAAAGRTGAVPRAAGRGRGRQGLPVGRSPGPRGRGRGPGARKGRS</sequence>
<feature type="region of interest" description="Disordered" evidence="2">
    <location>
        <begin position="535"/>
        <end position="567"/>
    </location>
</feature>
<keyword evidence="1" id="KW-0175">Coiled coil</keyword>
<comment type="caution">
    <text evidence="3">The sequence shown here is derived from an EMBL/GenBank/DDBJ whole genome shotgun (WGS) entry which is preliminary data.</text>
</comment>
<proteinExistence type="predicted"/>
<dbReference type="PANTHER" id="PTHR46007">
    <property type="entry name" value="MEDIATOR OF RNA POLYMERASE II TRANSCRIPTION SUBUNIT 12"/>
    <property type="match status" value="1"/>
</dbReference>
<dbReference type="EMBL" id="BRXU01000003">
    <property type="protein sequence ID" value="GLC50535.1"/>
    <property type="molecule type" value="Genomic_DNA"/>
</dbReference>
<protein>
    <submittedName>
        <fullName evidence="3">Uncharacterized protein</fullName>
    </submittedName>
</protein>
<evidence type="ECO:0000313" key="4">
    <source>
        <dbReference type="Proteomes" id="UP001165080"/>
    </source>
</evidence>
<evidence type="ECO:0000313" key="3">
    <source>
        <dbReference type="EMBL" id="GLC50535.1"/>
    </source>
</evidence>
<dbReference type="Proteomes" id="UP001165080">
    <property type="component" value="Unassembled WGS sequence"/>
</dbReference>
<feature type="compositionally biased region" description="Gly residues" evidence="2">
    <location>
        <begin position="87"/>
        <end position="108"/>
    </location>
</feature>
<evidence type="ECO:0000256" key="2">
    <source>
        <dbReference type="SAM" id="MobiDB-lite"/>
    </source>
</evidence>
<feature type="compositionally biased region" description="Basic residues" evidence="2">
    <location>
        <begin position="1061"/>
        <end position="1073"/>
    </location>
</feature>
<dbReference type="AlphaFoldDB" id="A0A9W6EZQ6"/>
<feature type="compositionally biased region" description="Low complexity" evidence="2">
    <location>
        <begin position="859"/>
        <end position="870"/>
    </location>
</feature>
<keyword evidence="4" id="KW-1185">Reference proteome</keyword>
<dbReference type="PANTHER" id="PTHR46007:SF8">
    <property type="entry name" value="C2H2-TYPE DOMAIN-CONTAINING PROTEIN"/>
    <property type="match status" value="1"/>
</dbReference>
<evidence type="ECO:0000256" key="1">
    <source>
        <dbReference type="SAM" id="Coils"/>
    </source>
</evidence>
<feature type="compositionally biased region" description="Low complexity" evidence="2">
    <location>
        <begin position="1027"/>
        <end position="1042"/>
    </location>
</feature>
<organism evidence="3 4">
    <name type="scientific">Pleodorina starrii</name>
    <dbReference type="NCBI Taxonomy" id="330485"/>
    <lineage>
        <taxon>Eukaryota</taxon>
        <taxon>Viridiplantae</taxon>
        <taxon>Chlorophyta</taxon>
        <taxon>core chlorophytes</taxon>
        <taxon>Chlorophyceae</taxon>
        <taxon>CS clade</taxon>
        <taxon>Chlamydomonadales</taxon>
        <taxon>Volvocaceae</taxon>
        <taxon>Pleodorina</taxon>
    </lineage>
</organism>
<feature type="compositionally biased region" description="Basic and acidic residues" evidence="2">
    <location>
        <begin position="696"/>
        <end position="707"/>
    </location>
</feature>
<feature type="region of interest" description="Disordered" evidence="2">
    <location>
        <begin position="51"/>
        <end position="280"/>
    </location>
</feature>
<feature type="compositionally biased region" description="Low complexity" evidence="2">
    <location>
        <begin position="356"/>
        <end position="368"/>
    </location>
</feature>
<feature type="compositionally biased region" description="Polar residues" evidence="2">
    <location>
        <begin position="240"/>
        <end position="250"/>
    </location>
</feature>
<feature type="region of interest" description="Disordered" evidence="2">
    <location>
        <begin position="674"/>
        <end position="746"/>
    </location>
</feature>
<feature type="region of interest" description="Disordered" evidence="2">
    <location>
        <begin position="346"/>
        <end position="419"/>
    </location>
</feature>
<feature type="compositionally biased region" description="Low complexity" evidence="2">
    <location>
        <begin position="1049"/>
        <end position="1059"/>
    </location>
</feature>
<feature type="compositionally biased region" description="Gly residues" evidence="2">
    <location>
        <begin position="942"/>
        <end position="956"/>
    </location>
</feature>
<dbReference type="InterPro" id="IPR051647">
    <property type="entry name" value="Mediator_comp_sub12"/>
</dbReference>
<feature type="compositionally biased region" description="Gly residues" evidence="2">
    <location>
        <begin position="557"/>
        <end position="567"/>
    </location>
</feature>
<feature type="compositionally biased region" description="Low complexity" evidence="2">
    <location>
        <begin position="838"/>
        <end position="848"/>
    </location>
</feature>
<feature type="compositionally biased region" description="Gly residues" evidence="2">
    <location>
        <begin position="782"/>
        <end position="809"/>
    </location>
</feature>
<reference evidence="3 4" key="1">
    <citation type="journal article" date="2023" name="Commun. Biol.">
        <title>Reorganization of the ancestral sex-determining regions during the evolution of trioecy in Pleodorina starrii.</title>
        <authorList>
            <person name="Takahashi K."/>
            <person name="Suzuki S."/>
            <person name="Kawai-Toyooka H."/>
            <person name="Yamamoto K."/>
            <person name="Hamaji T."/>
            <person name="Ootsuki R."/>
            <person name="Yamaguchi H."/>
            <person name="Kawachi M."/>
            <person name="Higashiyama T."/>
            <person name="Nozaki H."/>
        </authorList>
    </citation>
    <scope>NUCLEOTIDE SEQUENCE [LARGE SCALE GENOMIC DNA]</scope>
    <source>
        <strain evidence="3 4">NIES-4479</strain>
    </source>
</reference>
<dbReference type="GO" id="GO:0016592">
    <property type="term" value="C:mediator complex"/>
    <property type="evidence" value="ECO:0007669"/>
    <property type="project" value="TreeGrafter"/>
</dbReference>
<feature type="compositionally biased region" description="Low complexity" evidence="2">
    <location>
        <begin position="384"/>
        <end position="406"/>
    </location>
</feature>
<dbReference type="GO" id="GO:0045944">
    <property type="term" value="P:positive regulation of transcription by RNA polymerase II"/>
    <property type="evidence" value="ECO:0007669"/>
    <property type="project" value="TreeGrafter"/>
</dbReference>
<accession>A0A9W6EZQ6</accession>
<gene>
    <name evidence="3" type="primary">PLEST010419</name>
    <name evidence="3" type="ORF">PLESTB_000390700</name>
</gene>